<keyword evidence="2" id="KW-1185">Reference proteome</keyword>
<dbReference type="Pfam" id="PF05427">
    <property type="entry name" value="FIBP"/>
    <property type="match status" value="1"/>
</dbReference>
<evidence type="ECO:0000313" key="2">
    <source>
        <dbReference type="Proteomes" id="UP000324222"/>
    </source>
</evidence>
<protein>
    <submittedName>
        <fullName evidence="1">Acidic fibroblast growth factor intracellular-binding protein</fullName>
    </submittedName>
</protein>
<dbReference type="PANTHER" id="PTHR13223">
    <property type="entry name" value="ACIDIC FIBROBLAST GROWTH FACTOR INTRACELLULAR BINDING PROTEIN"/>
    <property type="match status" value="1"/>
</dbReference>
<dbReference type="OrthoDB" id="16955at2759"/>
<evidence type="ECO:0000313" key="1">
    <source>
        <dbReference type="EMBL" id="MPC25276.1"/>
    </source>
</evidence>
<dbReference type="GO" id="GO:0005634">
    <property type="term" value="C:nucleus"/>
    <property type="evidence" value="ECO:0007669"/>
    <property type="project" value="TreeGrafter"/>
</dbReference>
<accession>A0A5B7DWB1</accession>
<comment type="caution">
    <text evidence="1">The sequence shown here is derived from an EMBL/GenBank/DDBJ whole genome shotgun (WGS) entry which is preliminary data.</text>
</comment>
<reference evidence="1 2" key="1">
    <citation type="submission" date="2019-05" db="EMBL/GenBank/DDBJ databases">
        <title>Another draft genome of Portunus trituberculatus and its Hox gene families provides insights of decapod evolution.</title>
        <authorList>
            <person name="Jeong J.-H."/>
            <person name="Song I."/>
            <person name="Kim S."/>
            <person name="Choi T."/>
            <person name="Kim D."/>
            <person name="Ryu S."/>
            <person name="Kim W."/>
        </authorList>
    </citation>
    <scope>NUCLEOTIDE SEQUENCE [LARGE SCALE GENOMIC DNA]</scope>
    <source>
        <tissue evidence="1">Muscle</tissue>
    </source>
</reference>
<gene>
    <name evidence="1" type="primary">Fibp</name>
    <name evidence="1" type="ORF">E2C01_018382</name>
</gene>
<proteinExistence type="predicted"/>
<dbReference type="EMBL" id="VSRR010001441">
    <property type="protein sequence ID" value="MPC25276.1"/>
    <property type="molecule type" value="Genomic_DNA"/>
</dbReference>
<sequence>MCSEVESNFKTYSRGIINIGCSLNNSRDLRDFFVDAVERVVEPCRQARWKSPELEVFLKVYAEAGSALDIMASSSPVKLRVSGRAPHSLSLSLTHSLKKSFCEKMCQIFLYSETLLPHTTATLQKLKLEWDKFSRADIGSVHGEFSQ</sequence>
<dbReference type="InterPro" id="IPR008614">
    <property type="entry name" value="FIBP"/>
</dbReference>
<dbReference type="AlphaFoldDB" id="A0A5B7DWB1"/>
<name>A0A5B7DWB1_PORTR</name>
<dbReference type="Proteomes" id="UP000324222">
    <property type="component" value="Unassembled WGS sequence"/>
</dbReference>
<dbReference type="PANTHER" id="PTHR13223:SF2">
    <property type="entry name" value="ACIDIC FIBROBLAST GROWTH FACTOR INTRACELLULAR-BINDING PROTEIN"/>
    <property type="match status" value="1"/>
</dbReference>
<organism evidence="1 2">
    <name type="scientific">Portunus trituberculatus</name>
    <name type="common">Swimming crab</name>
    <name type="synonym">Neptunus trituberculatus</name>
    <dbReference type="NCBI Taxonomy" id="210409"/>
    <lineage>
        <taxon>Eukaryota</taxon>
        <taxon>Metazoa</taxon>
        <taxon>Ecdysozoa</taxon>
        <taxon>Arthropoda</taxon>
        <taxon>Crustacea</taxon>
        <taxon>Multicrustacea</taxon>
        <taxon>Malacostraca</taxon>
        <taxon>Eumalacostraca</taxon>
        <taxon>Eucarida</taxon>
        <taxon>Decapoda</taxon>
        <taxon>Pleocyemata</taxon>
        <taxon>Brachyura</taxon>
        <taxon>Eubrachyura</taxon>
        <taxon>Portunoidea</taxon>
        <taxon>Portunidae</taxon>
        <taxon>Portuninae</taxon>
        <taxon>Portunus</taxon>
    </lineage>
</organism>